<name>A0ABD0ZJA7_9HEMI</name>
<reference evidence="1 2" key="1">
    <citation type="submission" date="2024-07" db="EMBL/GenBank/DDBJ databases">
        <title>Chromosome-level genome assembly of the water stick insect Ranatra chinensis (Heteroptera: Nepidae).</title>
        <authorList>
            <person name="Liu X."/>
        </authorList>
    </citation>
    <scope>NUCLEOTIDE SEQUENCE [LARGE SCALE GENOMIC DNA]</scope>
    <source>
        <strain evidence="1">Cailab_2021Rc</strain>
        <tissue evidence="1">Muscle</tissue>
    </source>
</reference>
<keyword evidence="2" id="KW-1185">Reference proteome</keyword>
<dbReference type="Proteomes" id="UP001558652">
    <property type="component" value="Unassembled WGS sequence"/>
</dbReference>
<evidence type="ECO:0000313" key="1">
    <source>
        <dbReference type="EMBL" id="KAL1140129.1"/>
    </source>
</evidence>
<sequence>MFSSAVWVVAHVTTKHSSSYEMFNVVRVNLCSVLVQPFKKPVKARFVMEVAVSAEGERIRRPTLTAVIGLLPTIRRSAASVGVRNLELDLVKMAYRVSADGYPAFFREREEPPGETVLDDLDDGYTCALCNTTYEKVRLLVIDTVTEVLHFPEEDGFQSSRQNI</sequence>
<protein>
    <submittedName>
        <fullName evidence="1">Uncharacterized protein</fullName>
    </submittedName>
</protein>
<organism evidence="1 2">
    <name type="scientific">Ranatra chinensis</name>
    <dbReference type="NCBI Taxonomy" id="642074"/>
    <lineage>
        <taxon>Eukaryota</taxon>
        <taxon>Metazoa</taxon>
        <taxon>Ecdysozoa</taxon>
        <taxon>Arthropoda</taxon>
        <taxon>Hexapoda</taxon>
        <taxon>Insecta</taxon>
        <taxon>Pterygota</taxon>
        <taxon>Neoptera</taxon>
        <taxon>Paraneoptera</taxon>
        <taxon>Hemiptera</taxon>
        <taxon>Heteroptera</taxon>
        <taxon>Panheteroptera</taxon>
        <taxon>Nepomorpha</taxon>
        <taxon>Nepidae</taxon>
        <taxon>Ranatrinae</taxon>
        <taxon>Ranatra</taxon>
    </lineage>
</organism>
<proteinExistence type="predicted"/>
<evidence type="ECO:0000313" key="2">
    <source>
        <dbReference type="Proteomes" id="UP001558652"/>
    </source>
</evidence>
<dbReference type="EMBL" id="JBFDAA010000001">
    <property type="protein sequence ID" value="KAL1140129.1"/>
    <property type="molecule type" value="Genomic_DNA"/>
</dbReference>
<comment type="caution">
    <text evidence="1">The sequence shown here is derived from an EMBL/GenBank/DDBJ whole genome shotgun (WGS) entry which is preliminary data.</text>
</comment>
<accession>A0ABD0ZJA7</accession>
<dbReference type="AlphaFoldDB" id="A0ABD0ZJA7"/>
<gene>
    <name evidence="1" type="ORF">AAG570_000061</name>
</gene>